<dbReference type="EMBL" id="RCMV01000148">
    <property type="protein sequence ID" value="KAG3223340.1"/>
    <property type="molecule type" value="Genomic_DNA"/>
</dbReference>
<dbReference type="Proteomes" id="UP000774804">
    <property type="component" value="Unassembled WGS sequence"/>
</dbReference>
<reference evidence="3" key="1">
    <citation type="submission" date="2018-05" db="EMBL/GenBank/DDBJ databases">
        <title>Effector identification in a new, highly contiguous assembly of the strawberry crown rot pathogen Phytophthora cactorum.</title>
        <authorList>
            <person name="Armitage A.D."/>
            <person name="Nellist C.F."/>
            <person name="Bates H."/>
            <person name="Vickerstaff R.J."/>
            <person name="Harrison R.J."/>
        </authorList>
    </citation>
    <scope>NUCLEOTIDE SEQUENCE</scope>
    <source>
        <strain evidence="1">15-7</strain>
        <strain evidence="2">4032</strain>
        <strain evidence="3">P421</strain>
    </source>
</reference>
<name>A0A8T1IEU0_9STRA</name>
<accession>A0A8T1IEU0</accession>
<protein>
    <submittedName>
        <fullName evidence="3">Uncharacterized protein</fullName>
    </submittedName>
</protein>
<sequence length="136" mass="15131">MRTEFGEVVQADACVVDGCTCEFLLGVDLMREHEANMDFNKNELCCAENGPMVVVPFRIFDKETGAKVATDGKKGVFIPTKQFESGMLAATMTDVRNGKAWERAINAGRDRVKLPSKKELGTWIPLDEEMEVLEVN</sequence>
<dbReference type="Proteomes" id="UP000735874">
    <property type="component" value="Unassembled WGS sequence"/>
</dbReference>
<evidence type="ECO:0000313" key="1">
    <source>
        <dbReference type="EMBL" id="KAG2864032.1"/>
    </source>
</evidence>
<dbReference type="VEuPathDB" id="FungiDB:PC110_g9823"/>
<comment type="caution">
    <text evidence="3">The sequence shown here is derived from an EMBL/GenBank/DDBJ whole genome shotgun (WGS) entry which is preliminary data.</text>
</comment>
<evidence type="ECO:0000313" key="4">
    <source>
        <dbReference type="Proteomes" id="UP000760860"/>
    </source>
</evidence>
<organism evidence="3 4">
    <name type="scientific">Phytophthora cactorum</name>
    <dbReference type="NCBI Taxonomy" id="29920"/>
    <lineage>
        <taxon>Eukaryota</taxon>
        <taxon>Sar</taxon>
        <taxon>Stramenopiles</taxon>
        <taxon>Oomycota</taxon>
        <taxon>Peronosporomycetes</taxon>
        <taxon>Peronosporales</taxon>
        <taxon>Peronosporaceae</taxon>
        <taxon>Phytophthora</taxon>
    </lineage>
</organism>
<dbReference type="Proteomes" id="UP000760860">
    <property type="component" value="Unassembled WGS sequence"/>
</dbReference>
<dbReference type="Gene3D" id="2.40.70.10">
    <property type="entry name" value="Acid Proteases"/>
    <property type="match status" value="1"/>
</dbReference>
<evidence type="ECO:0000313" key="2">
    <source>
        <dbReference type="EMBL" id="KAG2930582.1"/>
    </source>
</evidence>
<evidence type="ECO:0000313" key="3">
    <source>
        <dbReference type="EMBL" id="KAG3223340.1"/>
    </source>
</evidence>
<dbReference type="EMBL" id="RCMG01000090">
    <property type="protein sequence ID" value="KAG2864032.1"/>
    <property type="molecule type" value="Genomic_DNA"/>
</dbReference>
<dbReference type="AlphaFoldDB" id="A0A8T1IEU0"/>
<dbReference type="InterPro" id="IPR021109">
    <property type="entry name" value="Peptidase_aspartic_dom_sf"/>
</dbReference>
<gene>
    <name evidence="1" type="ORF">PC113_g4944</name>
    <name evidence="2" type="ORF">PC115_g6462</name>
    <name evidence="3" type="ORF">PC129_g5970</name>
</gene>
<proteinExistence type="predicted"/>
<dbReference type="EMBL" id="RCMI01000144">
    <property type="protein sequence ID" value="KAG2930582.1"/>
    <property type="molecule type" value="Genomic_DNA"/>
</dbReference>